<dbReference type="Pfam" id="PF22544">
    <property type="entry name" value="HYDIN_VesB_CFA65-like_Ig"/>
    <property type="match status" value="1"/>
</dbReference>
<evidence type="ECO:0000313" key="8">
    <source>
        <dbReference type="EMBL" id="XCN74667.1"/>
    </source>
</evidence>
<sequence>MPSFYRCENEFGGDPCTFAQANRSISVEEAIPSMDGSGAKCPGRTVSGKPCERKLVPIEGSGSWGKVPKKISLMIAGGVLGAIALVWFVLLPMFQKKSNPSFEVVPATLVFSIADDGTAKGSILISNKGEEKLLIRKIRASPAQFISQRQELEVVPGNPVSLLVVFDSSIGGDTREGMLQFQTNDPNNESVTIRLIVKKKDVEPKQDESEPADPWWILDLLEDESRRYQDNNK</sequence>
<keyword evidence="3" id="KW-0963">Cytoplasm</keyword>
<evidence type="ECO:0000259" key="7">
    <source>
        <dbReference type="Pfam" id="PF22544"/>
    </source>
</evidence>
<evidence type="ECO:0000256" key="1">
    <source>
        <dbReference type="ARBA" id="ARBA00004138"/>
    </source>
</evidence>
<dbReference type="EMBL" id="CP159373">
    <property type="protein sequence ID" value="XCN74667.1"/>
    <property type="molecule type" value="Genomic_DNA"/>
</dbReference>
<reference evidence="8" key="2">
    <citation type="submission" date="2024-06" db="EMBL/GenBank/DDBJ databases">
        <authorList>
            <person name="Plum-Jensen L.E."/>
            <person name="Schramm A."/>
            <person name="Marshall I.P.G."/>
        </authorList>
    </citation>
    <scope>NUCLEOTIDE SEQUENCE</scope>
    <source>
        <strain evidence="8">Rat1</strain>
    </source>
</reference>
<proteinExistence type="predicted"/>
<evidence type="ECO:0000256" key="6">
    <source>
        <dbReference type="SAM" id="Phobius"/>
    </source>
</evidence>
<dbReference type="InterPro" id="IPR013783">
    <property type="entry name" value="Ig-like_fold"/>
</dbReference>
<evidence type="ECO:0000256" key="5">
    <source>
        <dbReference type="ARBA" id="ARBA00023273"/>
    </source>
</evidence>
<accession>A0AAU8M0M4</accession>
<keyword evidence="5" id="KW-0966">Cell projection</keyword>
<dbReference type="Gene3D" id="2.60.40.10">
    <property type="entry name" value="Immunoglobulins"/>
    <property type="match status" value="1"/>
</dbReference>
<name>A0AAU8M0M4_9BACT</name>
<evidence type="ECO:0000256" key="2">
    <source>
        <dbReference type="ARBA" id="ARBA00004496"/>
    </source>
</evidence>
<dbReference type="GO" id="GO:0005737">
    <property type="term" value="C:cytoplasm"/>
    <property type="evidence" value="ECO:0007669"/>
    <property type="project" value="UniProtKB-SubCell"/>
</dbReference>
<comment type="subcellular location">
    <subcellularLocation>
        <location evidence="1">Cell projection</location>
        <location evidence="1">Cilium</location>
    </subcellularLocation>
    <subcellularLocation>
        <location evidence="2">Cytoplasm</location>
    </subcellularLocation>
</comment>
<gene>
    <name evidence="8" type="ORF">Q3M24_07985</name>
</gene>
<dbReference type="KEGG" id="eaj:Q3M24_07985"/>
<keyword evidence="6" id="KW-0472">Membrane</keyword>
<feature type="domain" description="HYDIN/VesB/CFA65-like Ig-like" evidence="7">
    <location>
        <begin position="111"/>
        <end position="194"/>
    </location>
</feature>
<reference evidence="8" key="1">
    <citation type="journal article" date="2024" name="Syst. Appl. Microbiol.">
        <title>First single-strain enrichments of Electrothrix cable bacteria, description of E. aestuarii sp. nov. and E. rattekaaiensis sp. nov., and proposal of a cable bacteria taxonomy following the rules of the SeqCode.</title>
        <authorList>
            <person name="Plum-Jensen L.E."/>
            <person name="Schramm A."/>
            <person name="Marshall I.P.G."/>
        </authorList>
    </citation>
    <scope>NUCLEOTIDE SEQUENCE</scope>
    <source>
        <strain evidence="8">Rat1</strain>
    </source>
</reference>
<organism evidence="8">
    <name type="scientific">Candidatus Electrothrix aestuarii</name>
    <dbReference type="NCBI Taxonomy" id="3062594"/>
    <lineage>
        <taxon>Bacteria</taxon>
        <taxon>Pseudomonadati</taxon>
        <taxon>Thermodesulfobacteriota</taxon>
        <taxon>Desulfobulbia</taxon>
        <taxon>Desulfobulbales</taxon>
        <taxon>Desulfobulbaceae</taxon>
        <taxon>Candidatus Electrothrix</taxon>
    </lineage>
</organism>
<dbReference type="InterPro" id="IPR053879">
    <property type="entry name" value="HYDIN_VesB_CFA65-like_Ig"/>
</dbReference>
<evidence type="ECO:0000256" key="4">
    <source>
        <dbReference type="ARBA" id="ARBA00023069"/>
    </source>
</evidence>
<dbReference type="AlphaFoldDB" id="A0AAU8M0M4"/>
<keyword evidence="6" id="KW-0812">Transmembrane</keyword>
<evidence type="ECO:0000256" key="3">
    <source>
        <dbReference type="ARBA" id="ARBA00022490"/>
    </source>
</evidence>
<keyword evidence="4" id="KW-0969">Cilium</keyword>
<protein>
    <recommendedName>
        <fullName evidence="7">HYDIN/VesB/CFA65-like Ig-like domain-containing protein</fullName>
    </recommendedName>
</protein>
<feature type="transmembrane region" description="Helical" evidence="6">
    <location>
        <begin position="71"/>
        <end position="91"/>
    </location>
</feature>
<keyword evidence="6" id="KW-1133">Transmembrane helix</keyword>